<dbReference type="EMBL" id="CP002887">
    <property type="protein sequence ID" value="AEW76038.1"/>
    <property type="molecule type" value="Genomic_DNA"/>
</dbReference>
<gene>
    <name evidence="1" type="ORF">EcWSU1_A064</name>
</gene>
<dbReference type="Proteomes" id="UP000007838">
    <property type="component" value="Plasmid pEcWSU1_A"/>
</dbReference>
<dbReference type="HOGENOM" id="CLU_3215712_0_0_6"/>
<dbReference type="KEGG" id="eec:EcWSU1_A064"/>
<proteinExistence type="predicted"/>
<name>G8LQE2_9ENTR</name>
<dbReference type="AlphaFoldDB" id="G8LQE2"/>
<keyword evidence="1" id="KW-0614">Plasmid</keyword>
<protein>
    <submittedName>
        <fullName evidence="1">Uncharacterized protein</fullName>
    </submittedName>
</protein>
<evidence type="ECO:0000313" key="2">
    <source>
        <dbReference type="Proteomes" id="UP000007838"/>
    </source>
</evidence>
<geneLocation type="plasmid" evidence="1 2">
    <name>pEcWSU1_A</name>
</geneLocation>
<organism evidence="1 2">
    <name type="scientific">Enterobacter ludwigii</name>
    <dbReference type="NCBI Taxonomy" id="299767"/>
    <lineage>
        <taxon>Bacteria</taxon>
        <taxon>Pseudomonadati</taxon>
        <taxon>Pseudomonadota</taxon>
        <taxon>Gammaproteobacteria</taxon>
        <taxon>Enterobacterales</taxon>
        <taxon>Enterobacteriaceae</taxon>
        <taxon>Enterobacter</taxon>
        <taxon>Enterobacter cloacae complex</taxon>
    </lineage>
</organism>
<accession>G8LQE2</accession>
<evidence type="ECO:0000313" key="1">
    <source>
        <dbReference type="EMBL" id="AEW76038.1"/>
    </source>
</evidence>
<sequence>MLRKNQFFVTTLSVKGEIIYLRGFADVLKVEATKMTVAIPLYFM</sequence>
<reference evidence="1 2" key="1">
    <citation type="journal article" date="2011" name="Stand. Genomic Sci.">
        <title>Complete genome of the onion pathogen Enterobacter cloacae EcWSU1.</title>
        <authorList>
            <person name="Humann J.L."/>
            <person name="Wildung M."/>
            <person name="Cheng C.H."/>
            <person name="Lee T."/>
            <person name="Stewart J.E."/>
            <person name="Drew J.C."/>
            <person name="Triplett E.W."/>
            <person name="Main D."/>
            <person name="Schroeder B.K."/>
        </authorList>
    </citation>
    <scope>NUCLEOTIDE SEQUENCE [LARGE SCALE GENOMIC DNA]</scope>
    <source>
        <strain evidence="1 2">EcWSU1</strain>
        <plasmid evidence="1 2">pEcWSU1_A</plasmid>
    </source>
</reference>